<dbReference type="AlphaFoldDB" id="A0A0R2PLR1"/>
<sequence length="251" mass="27370">MPYSILLSEICISAASKAWKDDGELLATGIGLIPRIAAGLAKLTCNPDLMMTDGETFLISKPLPMGKRDSSQDIVEGYMSYSRVFENLWGGQRHAMVTPTQIDAFGQTNISCIGDYDNPKVQLLGVRGFPGNFISHKNSIFIPNHSIKSFVQGEVDMVSGMGYNNYHSEAAKPHIASVITNLGVFDFNGPDHQLQLLSLHPGVSLEDVTVNTGFEISVKSEEETPLPSGEELALIREVLDPLSTRKIIFGE</sequence>
<comment type="caution">
    <text evidence="1">The sequence shown here is derived from an EMBL/GenBank/DDBJ whole genome shotgun (WGS) entry which is preliminary data.</text>
</comment>
<reference evidence="2" key="1">
    <citation type="submission" date="2015-10" db="EMBL/GenBank/DDBJ databases">
        <title>Metagenome-Assembled Genomes uncover a global brackish microbiome.</title>
        <authorList>
            <person name="Hugerth L.W."/>
            <person name="Larsson J."/>
            <person name="Alneberg J."/>
            <person name="Lindh M.V."/>
            <person name="Legrand C."/>
            <person name="Pinhassi J."/>
            <person name="Andersson A."/>
        </authorList>
    </citation>
    <scope>NUCLEOTIDE SEQUENCE [LARGE SCALE GENOMIC DNA]</scope>
</reference>
<dbReference type="GO" id="GO:0008410">
    <property type="term" value="F:CoA-transferase activity"/>
    <property type="evidence" value="ECO:0007669"/>
    <property type="project" value="InterPro"/>
</dbReference>
<dbReference type="Gene3D" id="3.40.1080.10">
    <property type="entry name" value="Glutaconate Coenzyme A-transferase"/>
    <property type="match status" value="1"/>
</dbReference>
<dbReference type="EMBL" id="LIAV01000272">
    <property type="protein sequence ID" value="KRO38886.1"/>
    <property type="molecule type" value="Genomic_DNA"/>
</dbReference>
<accession>A0A0R2PLR1</accession>
<proteinExistence type="predicted"/>
<protein>
    <submittedName>
        <fullName evidence="1">Ketoacid CoA transferase</fullName>
    </submittedName>
</protein>
<dbReference type="InterPro" id="IPR037171">
    <property type="entry name" value="NagB/RpiA_transferase-like"/>
</dbReference>
<evidence type="ECO:0000313" key="1">
    <source>
        <dbReference type="EMBL" id="KRO38886.1"/>
    </source>
</evidence>
<dbReference type="Proteomes" id="UP000050874">
    <property type="component" value="Unassembled WGS sequence"/>
</dbReference>
<evidence type="ECO:0000313" key="2">
    <source>
        <dbReference type="Proteomes" id="UP000050874"/>
    </source>
</evidence>
<dbReference type="Pfam" id="PF01144">
    <property type="entry name" value="CoA_trans"/>
    <property type="match status" value="1"/>
</dbReference>
<gene>
    <name evidence="1" type="ORF">ABR63_03705</name>
</gene>
<dbReference type="PANTHER" id="PTHR43293:SF3">
    <property type="entry name" value="CHOLESTEROL RING-CLEAVING HYDROLASE IPDB SUBUNIT"/>
    <property type="match status" value="1"/>
</dbReference>
<dbReference type="SUPFAM" id="SSF100950">
    <property type="entry name" value="NagB/RpiA/CoA transferase-like"/>
    <property type="match status" value="1"/>
</dbReference>
<dbReference type="PANTHER" id="PTHR43293">
    <property type="entry name" value="ACETATE COA-TRANSFERASE YDIF"/>
    <property type="match status" value="1"/>
</dbReference>
<dbReference type="SMART" id="SM00882">
    <property type="entry name" value="CoA_trans"/>
    <property type="match status" value="1"/>
</dbReference>
<name>A0A0R2PLR1_9GAMM</name>
<keyword evidence="1" id="KW-0808">Transferase</keyword>
<organism evidence="1 2">
    <name type="scientific">SAR86 cluster bacterium BACL1 MAG-120920-bin57</name>
    <dbReference type="NCBI Taxonomy" id="1655571"/>
    <lineage>
        <taxon>Bacteria</taxon>
        <taxon>Pseudomonadati</taxon>
        <taxon>Pseudomonadota</taxon>
        <taxon>Gammaproteobacteria</taxon>
        <taxon>SAR86 cluster</taxon>
    </lineage>
</organism>
<dbReference type="InterPro" id="IPR004165">
    <property type="entry name" value="CoA_trans_fam_I"/>
</dbReference>